<feature type="region of interest" description="Disordered" evidence="1">
    <location>
        <begin position="1"/>
        <end position="28"/>
    </location>
</feature>
<proteinExistence type="predicted"/>
<protein>
    <submittedName>
        <fullName evidence="2">Uncharacterized protein</fullName>
    </submittedName>
</protein>
<accession>A0ABQ6HXD2</accession>
<gene>
    <name evidence="2" type="ORF">GCM10025864_08110</name>
</gene>
<evidence type="ECO:0000256" key="1">
    <source>
        <dbReference type="SAM" id="MobiDB-lite"/>
    </source>
</evidence>
<sequence>MSSPRRECDEMQGWRRAETRGTRERRERGRVVHAGWLPSVTQITMGQALIVRRALSGVNAGSQA</sequence>
<name>A0ABQ6HXD2_9MICO</name>
<keyword evidence="3" id="KW-1185">Reference proteome</keyword>
<evidence type="ECO:0000313" key="2">
    <source>
        <dbReference type="EMBL" id="GMA23052.1"/>
    </source>
</evidence>
<evidence type="ECO:0000313" key="3">
    <source>
        <dbReference type="Proteomes" id="UP001157091"/>
    </source>
</evidence>
<reference evidence="3" key="1">
    <citation type="journal article" date="2019" name="Int. J. Syst. Evol. Microbiol.">
        <title>The Global Catalogue of Microorganisms (GCM) 10K type strain sequencing project: providing services to taxonomists for standard genome sequencing and annotation.</title>
        <authorList>
            <consortium name="The Broad Institute Genomics Platform"/>
            <consortium name="The Broad Institute Genome Sequencing Center for Infectious Disease"/>
            <person name="Wu L."/>
            <person name="Ma J."/>
        </authorList>
    </citation>
    <scope>NUCLEOTIDE SEQUENCE [LARGE SCALE GENOMIC DNA]</scope>
    <source>
        <strain evidence="3">NBRC 106348</strain>
    </source>
</reference>
<comment type="caution">
    <text evidence="2">The sequence shown here is derived from an EMBL/GenBank/DDBJ whole genome shotgun (WGS) entry which is preliminary data.</text>
</comment>
<dbReference type="EMBL" id="BSUK01000001">
    <property type="protein sequence ID" value="GMA23052.1"/>
    <property type="molecule type" value="Genomic_DNA"/>
</dbReference>
<dbReference type="Proteomes" id="UP001157091">
    <property type="component" value="Unassembled WGS sequence"/>
</dbReference>
<organism evidence="2 3">
    <name type="scientific">Luteimicrobium album</name>
    <dbReference type="NCBI Taxonomy" id="1054550"/>
    <lineage>
        <taxon>Bacteria</taxon>
        <taxon>Bacillati</taxon>
        <taxon>Actinomycetota</taxon>
        <taxon>Actinomycetes</taxon>
        <taxon>Micrococcales</taxon>
        <taxon>Luteimicrobium</taxon>
    </lineage>
</organism>